<name>A0AAV4U6M2_CAEEX</name>
<accession>A0AAV4U6M2</accession>
<keyword evidence="2" id="KW-1185">Reference proteome</keyword>
<protein>
    <submittedName>
        <fullName evidence="1">Uncharacterized protein</fullName>
    </submittedName>
</protein>
<reference evidence="1 2" key="1">
    <citation type="submission" date="2021-06" db="EMBL/GenBank/DDBJ databases">
        <title>Caerostris extrusa draft genome.</title>
        <authorList>
            <person name="Kono N."/>
            <person name="Arakawa K."/>
        </authorList>
    </citation>
    <scope>NUCLEOTIDE SEQUENCE [LARGE SCALE GENOMIC DNA]</scope>
</reference>
<sequence length="81" mass="9134">MDAGKTGKNNQWMAEDPAVSSWDGARRFRFKNCSSSKLNGMAFWERLRFSTPTAVLSQPPHHLFFHPLVVPFIGVELLASI</sequence>
<evidence type="ECO:0000313" key="2">
    <source>
        <dbReference type="Proteomes" id="UP001054945"/>
    </source>
</evidence>
<proteinExistence type="predicted"/>
<evidence type="ECO:0000313" key="1">
    <source>
        <dbReference type="EMBL" id="GIY53418.1"/>
    </source>
</evidence>
<organism evidence="1 2">
    <name type="scientific">Caerostris extrusa</name>
    <name type="common">Bark spider</name>
    <name type="synonym">Caerostris bankana</name>
    <dbReference type="NCBI Taxonomy" id="172846"/>
    <lineage>
        <taxon>Eukaryota</taxon>
        <taxon>Metazoa</taxon>
        <taxon>Ecdysozoa</taxon>
        <taxon>Arthropoda</taxon>
        <taxon>Chelicerata</taxon>
        <taxon>Arachnida</taxon>
        <taxon>Araneae</taxon>
        <taxon>Araneomorphae</taxon>
        <taxon>Entelegynae</taxon>
        <taxon>Araneoidea</taxon>
        <taxon>Araneidae</taxon>
        <taxon>Caerostris</taxon>
    </lineage>
</organism>
<comment type="caution">
    <text evidence="1">The sequence shown here is derived from an EMBL/GenBank/DDBJ whole genome shotgun (WGS) entry which is preliminary data.</text>
</comment>
<dbReference type="AlphaFoldDB" id="A0AAV4U6M2"/>
<dbReference type="Proteomes" id="UP001054945">
    <property type="component" value="Unassembled WGS sequence"/>
</dbReference>
<dbReference type="EMBL" id="BPLR01012365">
    <property type="protein sequence ID" value="GIY53418.1"/>
    <property type="molecule type" value="Genomic_DNA"/>
</dbReference>
<gene>
    <name evidence="1" type="ORF">CEXT_70141</name>
</gene>